<dbReference type="Pfam" id="PF07685">
    <property type="entry name" value="GATase_3"/>
    <property type="match status" value="1"/>
</dbReference>
<feature type="domain" description="CobQ/CobB/MinD/ParA nucleotide binding" evidence="8">
    <location>
        <begin position="8"/>
        <end position="192"/>
    </location>
</feature>
<dbReference type="HAMAP" id="MF_00027">
    <property type="entry name" value="CobB_CbiA"/>
    <property type="match status" value="1"/>
</dbReference>
<dbReference type="PANTHER" id="PTHR43873">
    <property type="entry name" value="COBYRINATE A,C-DIAMIDE SYNTHASE"/>
    <property type="match status" value="1"/>
</dbReference>
<evidence type="ECO:0000259" key="8">
    <source>
        <dbReference type="Pfam" id="PF01656"/>
    </source>
</evidence>
<dbReference type="InterPro" id="IPR004484">
    <property type="entry name" value="CbiA/CobB_synth"/>
</dbReference>
<evidence type="ECO:0000256" key="4">
    <source>
        <dbReference type="ARBA" id="ARBA00022840"/>
    </source>
</evidence>
<comment type="pathway">
    <text evidence="7">Cofactor biosynthesis; adenosylcobalamin biosynthesis; cob(II)yrinate a,c-diamide from sirohydrochlorin (anaerobic route): step 10/10.</text>
</comment>
<evidence type="ECO:0000256" key="5">
    <source>
        <dbReference type="ARBA" id="ARBA00022842"/>
    </source>
</evidence>
<comment type="cofactor">
    <cofactor evidence="1 7">
        <name>Mg(2+)</name>
        <dbReference type="ChEBI" id="CHEBI:18420"/>
    </cofactor>
</comment>
<feature type="active site" description="Nucleophile" evidence="7">
    <location>
        <position position="331"/>
    </location>
</feature>
<dbReference type="Pfam" id="PF01656">
    <property type="entry name" value="CbiA"/>
    <property type="match status" value="1"/>
</dbReference>
<dbReference type="InterPro" id="IPR002586">
    <property type="entry name" value="CobQ/CobB/MinD/ParA_Nub-bd_dom"/>
</dbReference>
<dbReference type="RefSeq" id="WP_048570498.1">
    <property type="nucleotide sequence ID" value="NZ_LFVU01000026.1"/>
</dbReference>
<dbReference type="InterPro" id="IPR027417">
    <property type="entry name" value="P-loop_NTPase"/>
</dbReference>
<dbReference type="GO" id="GO:0009236">
    <property type="term" value="P:cobalamin biosynthetic process"/>
    <property type="evidence" value="ECO:0007669"/>
    <property type="project" value="UniProtKB-UniRule"/>
</dbReference>
<evidence type="ECO:0000313" key="11">
    <source>
        <dbReference type="Proteomes" id="UP000036756"/>
    </source>
</evidence>
<dbReference type="STRING" id="1121307.CLCY_3c01160"/>
<reference evidence="10 11" key="1">
    <citation type="submission" date="2015-06" db="EMBL/GenBank/DDBJ databases">
        <title>Draft genome sequence of the purine-degrading Clostridium cylindrosporum HC-1 (DSM 605).</title>
        <authorList>
            <person name="Poehlein A."/>
            <person name="Schiel-Bengelsdorf B."/>
            <person name="Bengelsdorf F."/>
            <person name="Daniel R."/>
            <person name="Duerre P."/>
        </authorList>
    </citation>
    <scope>NUCLEOTIDE SEQUENCE [LARGE SCALE GENOMIC DNA]</scope>
    <source>
        <strain evidence="10 11">DSM 605</strain>
    </source>
</reference>
<dbReference type="GO" id="GO:0042242">
    <property type="term" value="F:cobyrinic acid a,c-diamide synthase activity"/>
    <property type="evidence" value="ECO:0007669"/>
    <property type="project" value="UniProtKB-UniRule"/>
</dbReference>
<protein>
    <recommendedName>
        <fullName evidence="7">Cobyrinate a,c-diamide synthase</fullName>
        <ecNumber evidence="7">6.3.5.11</ecNumber>
    </recommendedName>
    <alternativeName>
        <fullName evidence="7">Cobyrinic acid a,c-diamide synthetase</fullName>
    </alternativeName>
</protein>
<proteinExistence type="inferred from homology"/>
<dbReference type="InterPro" id="IPR011698">
    <property type="entry name" value="GATase_3"/>
</dbReference>
<dbReference type="EC" id="6.3.5.11" evidence="7"/>
<comment type="domain">
    <text evidence="7">Comprises of two domains. The C-terminal domain contains the binding site for glutamine and catalyzes the hydrolysis of this substrate to glutamate and ammonia. The N-terminal domain is anticipated to bind ATP and cobyrinate and catalyzes the ultimate synthesis of the diamide product. The ammonia produced via the glutaminase domain is probably translocated to the adjacent domain via a molecular tunnel, where it reacts with an activated intermediate.</text>
</comment>
<evidence type="ECO:0000256" key="3">
    <source>
        <dbReference type="ARBA" id="ARBA00022741"/>
    </source>
</evidence>
<dbReference type="GO" id="GO:0005524">
    <property type="term" value="F:ATP binding"/>
    <property type="evidence" value="ECO:0007669"/>
    <property type="project" value="UniProtKB-UniRule"/>
</dbReference>
<keyword evidence="3 7" id="KW-0547">Nucleotide-binding</keyword>
<keyword evidence="5 7" id="KW-0460">Magnesium</keyword>
<comment type="caution">
    <text evidence="10">The sequence shown here is derived from an EMBL/GenBank/DDBJ whole genome shotgun (WGS) entry which is preliminary data.</text>
</comment>
<keyword evidence="2 7" id="KW-0436">Ligase</keyword>
<keyword evidence="11" id="KW-1185">Reference proteome</keyword>
<dbReference type="Proteomes" id="UP000036756">
    <property type="component" value="Unassembled WGS sequence"/>
</dbReference>
<dbReference type="Gene3D" id="3.40.50.880">
    <property type="match status" value="1"/>
</dbReference>
<keyword evidence="7" id="KW-0169">Cobalamin biosynthesis</keyword>
<dbReference type="NCBIfam" id="TIGR00379">
    <property type="entry name" value="cobB"/>
    <property type="match status" value="1"/>
</dbReference>
<dbReference type="PATRIC" id="fig|1121307.3.peg.1468"/>
<dbReference type="OrthoDB" id="9764035at2"/>
<dbReference type="CDD" id="cd05388">
    <property type="entry name" value="CobB_N"/>
    <property type="match status" value="1"/>
</dbReference>
<dbReference type="InterPro" id="IPR029062">
    <property type="entry name" value="Class_I_gatase-like"/>
</dbReference>
<evidence type="ECO:0000256" key="2">
    <source>
        <dbReference type="ARBA" id="ARBA00022598"/>
    </source>
</evidence>
<sequence>MKSRIPRIMIAAPSSGSGKTTVVCGVLKLLKDRGLNITSFKCGPDYIDPMFHKKALDIDSRNLDLFLNNEDTVKYLLAKNSANSDVSVIEGVMGYYDGIAGKSLSASSYDLSRVTKTPTILVINAKGKSTSIIPEIKGFIEYRDDSNIEGVILNNISPMLYPDIKELIEVELQVKVLGYAPKDEGFNLESRHLGLVTPSEIAGIEEKISYIASILEKTIDVDSIIEMASRATDIEYTSLSVPKLKGARIALARDKAFCFYYSDNLDLLLEMGAELVEFSPLKDSHLPKGINGLIIGGGYPEVFASHLSQNKSLLNDIREKLKMGLPTLAECGGFMYLGSSIVDKAGQEYSMVDYIPMKSSSTGKLSRFGYVTLTANEDNMLCSKGDTINAHEFHYWDSTENGESFNATKPLRKRSWSCINYRDNVIAGYPHMHYYSNINFPYNFLKKCIEYN</sequence>
<comment type="function">
    <text evidence="7">Catalyzes the ATP-dependent amidation of the two carboxylate groups at positions a and c of cobyrinate, using either L-glutamine or ammonia as the nitrogen source.</text>
</comment>
<evidence type="ECO:0000259" key="9">
    <source>
        <dbReference type="Pfam" id="PF07685"/>
    </source>
</evidence>
<gene>
    <name evidence="10" type="primary">cobB</name>
    <name evidence="7" type="synonym">cbiA</name>
    <name evidence="10" type="ORF">CLCY_3c01160</name>
</gene>
<dbReference type="AlphaFoldDB" id="A0A0J8D6Z9"/>
<evidence type="ECO:0000256" key="6">
    <source>
        <dbReference type="ARBA" id="ARBA00022962"/>
    </source>
</evidence>
<dbReference type="PROSITE" id="PS51274">
    <property type="entry name" value="GATASE_COBBQ"/>
    <property type="match status" value="1"/>
</dbReference>
<dbReference type="CDD" id="cd03130">
    <property type="entry name" value="GATase1_CobB"/>
    <property type="match status" value="1"/>
</dbReference>
<accession>A0A0J8D6Z9</accession>
<dbReference type="NCBIfam" id="NF002204">
    <property type="entry name" value="PRK01077.1"/>
    <property type="match status" value="1"/>
</dbReference>
<comment type="similarity">
    <text evidence="7">Belongs to the CobB/CbiA family.</text>
</comment>
<dbReference type="SUPFAM" id="SSF52540">
    <property type="entry name" value="P-loop containing nucleoside triphosphate hydrolases"/>
    <property type="match status" value="1"/>
</dbReference>
<feature type="domain" description="CobB/CobQ-like glutamine amidotransferase" evidence="9">
    <location>
        <begin position="248"/>
        <end position="435"/>
    </location>
</feature>
<keyword evidence="6 7" id="KW-0315">Glutamine amidotransferase</keyword>
<comment type="miscellaneous">
    <text evidence="7">The a and c carboxylates of cobyrinate are activated for nucleophilic attack via formation of a phosphorylated intermediate by ATP. CbiA catalyzes first the amidation of the c-carboxylate, and then that of the a-carboxylate.</text>
</comment>
<dbReference type="PANTHER" id="PTHR43873:SF1">
    <property type="entry name" value="COBYRINATE A,C-DIAMIDE SYNTHASE"/>
    <property type="match status" value="1"/>
</dbReference>
<dbReference type="SUPFAM" id="SSF52317">
    <property type="entry name" value="Class I glutamine amidotransferase-like"/>
    <property type="match status" value="1"/>
</dbReference>
<evidence type="ECO:0000313" key="10">
    <source>
        <dbReference type="EMBL" id="KMT21845.1"/>
    </source>
</evidence>
<keyword evidence="4 7" id="KW-0067">ATP-binding</keyword>
<comment type="catalytic activity">
    <reaction evidence="7">
        <text>cob(II)yrinate + 2 L-glutamine + 2 ATP + 2 H2O = cob(II)yrinate a,c diamide + 2 L-glutamate + 2 ADP + 2 phosphate + 2 H(+)</text>
        <dbReference type="Rhea" id="RHEA:26289"/>
        <dbReference type="ChEBI" id="CHEBI:15377"/>
        <dbReference type="ChEBI" id="CHEBI:15378"/>
        <dbReference type="ChEBI" id="CHEBI:29985"/>
        <dbReference type="ChEBI" id="CHEBI:30616"/>
        <dbReference type="ChEBI" id="CHEBI:43474"/>
        <dbReference type="ChEBI" id="CHEBI:58359"/>
        <dbReference type="ChEBI" id="CHEBI:58537"/>
        <dbReference type="ChEBI" id="CHEBI:58894"/>
        <dbReference type="ChEBI" id="CHEBI:456216"/>
        <dbReference type="EC" id="6.3.5.11"/>
    </reaction>
</comment>
<dbReference type="EMBL" id="LFVU01000026">
    <property type="protein sequence ID" value="KMT21845.1"/>
    <property type="molecule type" value="Genomic_DNA"/>
</dbReference>
<name>A0A0J8D6Z9_CLOCY</name>
<feature type="site" description="Increases nucleophilicity of active site Cys" evidence="7">
    <location>
        <position position="431"/>
    </location>
</feature>
<dbReference type="Gene3D" id="3.40.50.300">
    <property type="entry name" value="P-loop containing nucleotide triphosphate hydrolases"/>
    <property type="match status" value="1"/>
</dbReference>
<organism evidence="10 11">
    <name type="scientific">Clostridium cylindrosporum DSM 605</name>
    <dbReference type="NCBI Taxonomy" id="1121307"/>
    <lineage>
        <taxon>Bacteria</taxon>
        <taxon>Bacillati</taxon>
        <taxon>Bacillota</taxon>
        <taxon>Clostridia</taxon>
        <taxon>Eubacteriales</taxon>
        <taxon>Clostridiaceae</taxon>
        <taxon>Clostridium</taxon>
    </lineage>
</organism>
<evidence type="ECO:0000256" key="7">
    <source>
        <dbReference type="HAMAP-Rule" id="MF_00027"/>
    </source>
</evidence>
<evidence type="ECO:0000256" key="1">
    <source>
        <dbReference type="ARBA" id="ARBA00001946"/>
    </source>
</evidence>
<dbReference type="UniPathway" id="UPA00148">
    <property type="reaction ID" value="UER00231"/>
</dbReference>